<feature type="domain" description="Transglycosylase SLT" evidence="1">
    <location>
        <begin position="22"/>
        <end position="118"/>
    </location>
</feature>
<protein>
    <recommendedName>
        <fullName evidence="1">Transglycosylase SLT domain-containing protein</fullName>
    </recommendedName>
</protein>
<keyword evidence="3" id="KW-1185">Reference proteome</keyword>
<dbReference type="EMBL" id="CP017415">
    <property type="protein sequence ID" value="AOU99664.1"/>
    <property type="molecule type" value="Genomic_DNA"/>
</dbReference>
<dbReference type="SUPFAM" id="SSF53955">
    <property type="entry name" value="Lysozyme-like"/>
    <property type="match status" value="1"/>
</dbReference>
<proteinExistence type="predicted"/>
<sequence length="142" mass="15314">MPAWSAPAPAPRWPTPQCVLTVARADKLNPWALLGIMQTEGGRPGQAVKDGNGTYDLGPMQVNTLWMPKLARIGITRAEVQNDGCINLAVAAAILKNYLSQAHGNLARAIGWYHSHTRRLAAGYQLKVAASIRDLAGLHSPR</sequence>
<dbReference type="Gene3D" id="1.10.530.10">
    <property type="match status" value="1"/>
</dbReference>
<dbReference type="CDD" id="cd13400">
    <property type="entry name" value="LT_IagB-like"/>
    <property type="match status" value="1"/>
</dbReference>
<evidence type="ECO:0000313" key="3">
    <source>
        <dbReference type="Proteomes" id="UP000095401"/>
    </source>
</evidence>
<organism evidence="2 3">
    <name type="scientific">Acidihalobacter yilgarnensis</name>
    <dbReference type="NCBI Taxonomy" id="2819280"/>
    <lineage>
        <taxon>Bacteria</taxon>
        <taxon>Pseudomonadati</taxon>
        <taxon>Pseudomonadota</taxon>
        <taxon>Gammaproteobacteria</taxon>
        <taxon>Chromatiales</taxon>
        <taxon>Ectothiorhodospiraceae</taxon>
        <taxon>Acidihalobacter</taxon>
    </lineage>
</organism>
<dbReference type="KEGG" id="aprs:BI364_10155"/>
<dbReference type="InterPro" id="IPR023346">
    <property type="entry name" value="Lysozyme-like_dom_sf"/>
</dbReference>
<dbReference type="AlphaFoldDB" id="A0A1D8ITL3"/>
<reference evidence="3" key="1">
    <citation type="submission" date="2016-09" db="EMBL/GenBank/DDBJ databases">
        <title>Acidihalobacter prosperus F5.</title>
        <authorList>
            <person name="Khaleque H.N."/>
            <person name="Ramsay J.P."/>
            <person name="Kaksonen A.H."/>
            <person name="Boxall N.J."/>
            <person name="Watkin E.L.J."/>
        </authorList>
    </citation>
    <scope>NUCLEOTIDE SEQUENCE [LARGE SCALE GENOMIC DNA]</scope>
    <source>
        <strain evidence="3">F5</strain>
    </source>
</reference>
<dbReference type="Pfam" id="PF01464">
    <property type="entry name" value="SLT"/>
    <property type="match status" value="1"/>
</dbReference>
<evidence type="ECO:0000313" key="2">
    <source>
        <dbReference type="EMBL" id="AOU99664.1"/>
    </source>
</evidence>
<gene>
    <name evidence="2" type="ORF">BI364_10155</name>
</gene>
<evidence type="ECO:0000259" key="1">
    <source>
        <dbReference type="Pfam" id="PF01464"/>
    </source>
</evidence>
<dbReference type="InterPro" id="IPR008258">
    <property type="entry name" value="Transglycosylase_SLT_dom_1"/>
</dbReference>
<dbReference type="Proteomes" id="UP000095401">
    <property type="component" value="Chromosome"/>
</dbReference>
<accession>A0A1D8ITL3</accession>
<name>A0A1D8ITL3_9GAMM</name>